<reference evidence="1" key="1">
    <citation type="submission" date="2020-03" db="EMBL/GenBank/DDBJ databases">
        <title>The deep terrestrial virosphere.</title>
        <authorList>
            <person name="Holmfeldt K."/>
            <person name="Nilsson E."/>
            <person name="Simone D."/>
            <person name="Lopez-Fernandez M."/>
            <person name="Wu X."/>
            <person name="de Brujin I."/>
            <person name="Lundin D."/>
            <person name="Andersson A."/>
            <person name="Bertilsson S."/>
            <person name="Dopson M."/>
        </authorList>
    </citation>
    <scope>NUCLEOTIDE SEQUENCE</scope>
    <source>
        <strain evidence="1">TM448A02524</strain>
        <strain evidence="2">TM448B01577</strain>
    </source>
</reference>
<organism evidence="1">
    <name type="scientific">viral metagenome</name>
    <dbReference type="NCBI Taxonomy" id="1070528"/>
    <lineage>
        <taxon>unclassified sequences</taxon>
        <taxon>metagenomes</taxon>
        <taxon>organismal metagenomes</taxon>
    </lineage>
</organism>
<gene>
    <name evidence="1" type="ORF">TM448A02524_0012</name>
    <name evidence="2" type="ORF">TM448B01577_0016</name>
</gene>
<sequence>MRVEIETVAELRRLLQPFMGETRIVLDYGKTFYIEYVLPTNSGAAYLKIEHSDGCITAEGGGA</sequence>
<evidence type="ECO:0000313" key="1">
    <source>
        <dbReference type="EMBL" id="QJA52191.1"/>
    </source>
</evidence>
<proteinExistence type="predicted"/>
<dbReference type="AlphaFoldDB" id="A0A6H1ZXP2"/>
<name>A0A6H1ZXP2_9ZZZZ</name>
<dbReference type="EMBL" id="MT144320">
    <property type="protein sequence ID" value="QJA52191.1"/>
    <property type="molecule type" value="Genomic_DNA"/>
</dbReference>
<protein>
    <submittedName>
        <fullName evidence="1">Uncharacterized protein</fullName>
    </submittedName>
</protein>
<evidence type="ECO:0000313" key="2">
    <source>
        <dbReference type="EMBL" id="QJH99397.1"/>
    </source>
</evidence>
<dbReference type="EMBL" id="MT144786">
    <property type="protein sequence ID" value="QJH99397.1"/>
    <property type="molecule type" value="Genomic_DNA"/>
</dbReference>
<accession>A0A6H1ZXP2</accession>